<keyword evidence="2" id="KW-0732">Signal</keyword>
<proteinExistence type="predicted"/>
<dbReference type="InterPro" id="IPR019734">
    <property type="entry name" value="TPR_rpt"/>
</dbReference>
<dbReference type="PROSITE" id="PS50005">
    <property type="entry name" value="TPR"/>
    <property type="match status" value="1"/>
</dbReference>
<feature type="repeat" description="TPR" evidence="1">
    <location>
        <begin position="152"/>
        <end position="185"/>
    </location>
</feature>
<dbReference type="AlphaFoldDB" id="A0A2N1PUV8"/>
<evidence type="ECO:0000256" key="2">
    <source>
        <dbReference type="SAM" id="SignalP"/>
    </source>
</evidence>
<feature type="chain" id="PRO_5014813270" description="Tetratricopeptide repeat protein" evidence="2">
    <location>
        <begin position="24"/>
        <end position="204"/>
    </location>
</feature>
<name>A0A2N1PUV8_9BACT</name>
<protein>
    <recommendedName>
        <fullName evidence="5">Tetratricopeptide repeat protein</fullName>
    </recommendedName>
</protein>
<feature type="signal peptide" evidence="2">
    <location>
        <begin position="1"/>
        <end position="23"/>
    </location>
</feature>
<evidence type="ECO:0000313" key="4">
    <source>
        <dbReference type="Proteomes" id="UP000233256"/>
    </source>
</evidence>
<dbReference type="PROSITE" id="PS51257">
    <property type="entry name" value="PROKAR_LIPOPROTEIN"/>
    <property type="match status" value="1"/>
</dbReference>
<dbReference type="Proteomes" id="UP000233256">
    <property type="component" value="Unassembled WGS sequence"/>
</dbReference>
<dbReference type="SUPFAM" id="SSF81901">
    <property type="entry name" value="HCP-like"/>
    <property type="match status" value="1"/>
</dbReference>
<dbReference type="InterPro" id="IPR011990">
    <property type="entry name" value="TPR-like_helical_dom_sf"/>
</dbReference>
<organism evidence="3 4">
    <name type="scientific">Candidatus Wallbacteria bacterium HGW-Wallbacteria-1</name>
    <dbReference type="NCBI Taxonomy" id="2013854"/>
    <lineage>
        <taxon>Bacteria</taxon>
        <taxon>Candidatus Walliibacteriota</taxon>
    </lineage>
</organism>
<dbReference type="EMBL" id="PGXC01000001">
    <property type="protein sequence ID" value="PKK92098.1"/>
    <property type="molecule type" value="Genomic_DNA"/>
</dbReference>
<reference evidence="3 4" key="1">
    <citation type="journal article" date="2017" name="ISME J.">
        <title>Potential for microbial H2 and metal transformations associated with novel bacteria and archaea in deep terrestrial subsurface sediments.</title>
        <authorList>
            <person name="Hernsdorf A.W."/>
            <person name="Amano Y."/>
            <person name="Miyakawa K."/>
            <person name="Ise K."/>
            <person name="Suzuki Y."/>
            <person name="Anantharaman K."/>
            <person name="Probst A."/>
            <person name="Burstein D."/>
            <person name="Thomas B.C."/>
            <person name="Banfield J.F."/>
        </authorList>
    </citation>
    <scope>NUCLEOTIDE SEQUENCE [LARGE SCALE GENOMIC DNA]</scope>
    <source>
        <strain evidence="3">HGW-Wallbacteria-1</strain>
    </source>
</reference>
<dbReference type="Pfam" id="PF13432">
    <property type="entry name" value="TPR_16"/>
    <property type="match status" value="1"/>
</dbReference>
<dbReference type="Gene3D" id="1.25.40.10">
    <property type="entry name" value="Tetratricopeptide repeat domain"/>
    <property type="match status" value="1"/>
</dbReference>
<keyword evidence="1" id="KW-0802">TPR repeat</keyword>
<accession>A0A2N1PUV8</accession>
<evidence type="ECO:0008006" key="5">
    <source>
        <dbReference type="Google" id="ProtNLM"/>
    </source>
</evidence>
<dbReference type="Pfam" id="PF13181">
    <property type="entry name" value="TPR_8"/>
    <property type="match status" value="1"/>
</dbReference>
<dbReference type="SMART" id="SM00028">
    <property type="entry name" value="TPR"/>
    <property type="match status" value="3"/>
</dbReference>
<sequence>MRKHLYLLLLLLPLLAAIGCGNGGGVGNDESIGSVSANINDGWDSLEAGNFDNAVTKFTNALSFAEDNSLKTSAKTGLAWSYAKKGDLTNAISTFEDVKNLNNDANIGLAGAYLARGNPEDFEKAIQLLEHIESYGGGLTTYSSVHTGVSNAEAYAILAYCHYLNGNEEKAKLNIKTAAQLDPNNDSVKNITETLEILGLTIPK</sequence>
<gene>
    <name evidence="3" type="ORF">CVV64_01380</name>
</gene>
<evidence type="ECO:0000313" key="3">
    <source>
        <dbReference type="EMBL" id="PKK92098.1"/>
    </source>
</evidence>
<comment type="caution">
    <text evidence="3">The sequence shown here is derived from an EMBL/GenBank/DDBJ whole genome shotgun (WGS) entry which is preliminary data.</text>
</comment>
<evidence type="ECO:0000256" key="1">
    <source>
        <dbReference type="PROSITE-ProRule" id="PRU00339"/>
    </source>
</evidence>